<accession>A2F1J8</accession>
<evidence type="ECO:0000256" key="4">
    <source>
        <dbReference type="ARBA" id="ARBA00022679"/>
    </source>
</evidence>
<keyword evidence="5 6" id="KW-0833">Ubl conjugation pathway</keyword>
<name>A2F1J8_TRIV3</name>
<dbReference type="VEuPathDB" id="TrichDB:TVAG_440420"/>
<evidence type="ECO:0000256" key="2">
    <source>
        <dbReference type="ARBA" id="ARBA00004906"/>
    </source>
</evidence>
<feature type="domain" description="HECT" evidence="7">
    <location>
        <begin position="1"/>
        <end position="130"/>
    </location>
</feature>
<evidence type="ECO:0000313" key="8">
    <source>
        <dbReference type="EMBL" id="EAY01216.1"/>
    </source>
</evidence>
<protein>
    <recommendedName>
        <fullName evidence="3">HECT-type E3 ubiquitin transferase</fullName>
        <ecNumber evidence="3">2.3.2.26</ecNumber>
    </recommendedName>
</protein>
<sequence length="139" mass="16040">MKLYPSIIKLLSCGDDDIPSKVFKKHLVYKKIDLPLINMLVDAFSELSPDEKHQLLIFITGSATISPYSTDKITVEKAWSDSGGWNGYLPRASTCFKTLYLPEYDSTEIMIDKLRKAMYECLITDNYRYFDDSIFENDE</sequence>
<comment type="catalytic activity">
    <reaction evidence="1">
        <text>S-ubiquitinyl-[E2 ubiquitin-conjugating enzyme]-L-cysteine + [acceptor protein]-L-lysine = [E2 ubiquitin-conjugating enzyme]-L-cysteine + N(6)-ubiquitinyl-[acceptor protein]-L-lysine.</text>
        <dbReference type="EC" id="2.3.2.26"/>
    </reaction>
</comment>
<reference evidence="8" key="1">
    <citation type="submission" date="2006-10" db="EMBL/GenBank/DDBJ databases">
        <authorList>
            <person name="Amadeo P."/>
            <person name="Zhao Q."/>
            <person name="Wortman J."/>
            <person name="Fraser-Liggett C."/>
            <person name="Carlton J."/>
        </authorList>
    </citation>
    <scope>NUCLEOTIDE SEQUENCE</scope>
    <source>
        <strain evidence="8">G3</strain>
    </source>
</reference>
<dbReference type="InterPro" id="IPR000569">
    <property type="entry name" value="HECT_dom"/>
</dbReference>
<proteinExistence type="predicted"/>
<dbReference type="Pfam" id="PF00632">
    <property type="entry name" value="HECT"/>
    <property type="match status" value="1"/>
</dbReference>
<dbReference type="OrthoDB" id="5981550at2759"/>
<evidence type="ECO:0000259" key="7">
    <source>
        <dbReference type="PROSITE" id="PS50237"/>
    </source>
</evidence>
<evidence type="ECO:0000256" key="5">
    <source>
        <dbReference type="ARBA" id="ARBA00022786"/>
    </source>
</evidence>
<dbReference type="Gene3D" id="3.30.2410.10">
    <property type="entry name" value="Hect, E3 ligase catalytic domain"/>
    <property type="match status" value="1"/>
</dbReference>
<organism evidence="8 9">
    <name type="scientific">Trichomonas vaginalis (strain ATCC PRA-98 / G3)</name>
    <dbReference type="NCBI Taxonomy" id="412133"/>
    <lineage>
        <taxon>Eukaryota</taxon>
        <taxon>Metamonada</taxon>
        <taxon>Parabasalia</taxon>
        <taxon>Trichomonadida</taxon>
        <taxon>Trichomonadidae</taxon>
        <taxon>Trichomonas</taxon>
    </lineage>
</organism>
<dbReference type="KEGG" id="tva:4759030"/>
<dbReference type="PANTHER" id="PTHR11254:SF440">
    <property type="entry name" value="E3 UBIQUITIN-PROTEIN LIGASE NEDD-4"/>
    <property type="match status" value="1"/>
</dbReference>
<reference evidence="8" key="2">
    <citation type="journal article" date="2007" name="Science">
        <title>Draft genome sequence of the sexually transmitted pathogen Trichomonas vaginalis.</title>
        <authorList>
            <person name="Carlton J.M."/>
            <person name="Hirt R.P."/>
            <person name="Silva J.C."/>
            <person name="Delcher A.L."/>
            <person name="Schatz M."/>
            <person name="Zhao Q."/>
            <person name="Wortman J.R."/>
            <person name="Bidwell S.L."/>
            <person name="Alsmark U.C.M."/>
            <person name="Besteiro S."/>
            <person name="Sicheritz-Ponten T."/>
            <person name="Noel C.J."/>
            <person name="Dacks J.B."/>
            <person name="Foster P.G."/>
            <person name="Simillion C."/>
            <person name="Van de Peer Y."/>
            <person name="Miranda-Saavedra D."/>
            <person name="Barton G.J."/>
            <person name="Westrop G.D."/>
            <person name="Mueller S."/>
            <person name="Dessi D."/>
            <person name="Fiori P.L."/>
            <person name="Ren Q."/>
            <person name="Paulsen I."/>
            <person name="Zhang H."/>
            <person name="Bastida-Corcuera F.D."/>
            <person name="Simoes-Barbosa A."/>
            <person name="Brown M.T."/>
            <person name="Hayes R.D."/>
            <person name="Mukherjee M."/>
            <person name="Okumura C.Y."/>
            <person name="Schneider R."/>
            <person name="Smith A.J."/>
            <person name="Vanacova S."/>
            <person name="Villalvazo M."/>
            <person name="Haas B.J."/>
            <person name="Pertea M."/>
            <person name="Feldblyum T.V."/>
            <person name="Utterback T.R."/>
            <person name="Shu C.L."/>
            <person name="Osoegawa K."/>
            <person name="de Jong P.J."/>
            <person name="Hrdy I."/>
            <person name="Horvathova L."/>
            <person name="Zubacova Z."/>
            <person name="Dolezal P."/>
            <person name="Malik S.B."/>
            <person name="Logsdon J.M. Jr."/>
            <person name="Henze K."/>
            <person name="Gupta A."/>
            <person name="Wang C.C."/>
            <person name="Dunne R.L."/>
            <person name="Upcroft J.A."/>
            <person name="Upcroft P."/>
            <person name="White O."/>
            <person name="Salzberg S.L."/>
            <person name="Tang P."/>
            <person name="Chiu C.-H."/>
            <person name="Lee Y.-S."/>
            <person name="Embley T.M."/>
            <person name="Coombs G.H."/>
            <person name="Mottram J.C."/>
            <person name="Tachezy J."/>
            <person name="Fraser-Liggett C.M."/>
            <person name="Johnson P.J."/>
        </authorList>
    </citation>
    <scope>NUCLEOTIDE SEQUENCE [LARGE SCALE GENOMIC DNA]</scope>
    <source>
        <strain evidence="8">G3</strain>
    </source>
</reference>
<comment type="pathway">
    <text evidence="2">Protein modification; protein ubiquitination.</text>
</comment>
<dbReference type="PROSITE" id="PS50237">
    <property type="entry name" value="HECT"/>
    <property type="match status" value="1"/>
</dbReference>
<evidence type="ECO:0000256" key="3">
    <source>
        <dbReference type="ARBA" id="ARBA00012485"/>
    </source>
</evidence>
<dbReference type="EC" id="2.3.2.26" evidence="3"/>
<dbReference type="Proteomes" id="UP000001542">
    <property type="component" value="Unassembled WGS sequence"/>
</dbReference>
<dbReference type="InParanoid" id="A2F1J8"/>
<dbReference type="VEuPathDB" id="TrichDB:TVAGG3_0369420"/>
<evidence type="ECO:0000256" key="1">
    <source>
        <dbReference type="ARBA" id="ARBA00000885"/>
    </source>
</evidence>
<dbReference type="GO" id="GO:0061630">
    <property type="term" value="F:ubiquitin protein ligase activity"/>
    <property type="evidence" value="ECO:0007669"/>
    <property type="project" value="UniProtKB-EC"/>
</dbReference>
<gene>
    <name evidence="8" type="ORF">TVAG_440420</name>
</gene>
<dbReference type="AlphaFoldDB" id="A2F1J8"/>
<dbReference type="InterPro" id="IPR035983">
    <property type="entry name" value="Hect_E3_ubiquitin_ligase"/>
</dbReference>
<dbReference type="SUPFAM" id="SSF56204">
    <property type="entry name" value="Hect, E3 ligase catalytic domain"/>
    <property type="match status" value="1"/>
</dbReference>
<feature type="active site" description="Glycyl thioester intermediate" evidence="6">
    <location>
        <position position="95"/>
    </location>
</feature>
<dbReference type="PANTHER" id="PTHR11254">
    <property type="entry name" value="HECT DOMAIN UBIQUITIN-PROTEIN LIGASE"/>
    <property type="match status" value="1"/>
</dbReference>
<dbReference type="InterPro" id="IPR050409">
    <property type="entry name" value="E3_ubiq-protein_ligase"/>
</dbReference>
<dbReference type="SMR" id="A2F1J8"/>
<dbReference type="RefSeq" id="XP_001330132.1">
    <property type="nucleotide sequence ID" value="XM_001330097.1"/>
</dbReference>
<dbReference type="EMBL" id="DS113574">
    <property type="protein sequence ID" value="EAY01216.1"/>
    <property type="molecule type" value="Genomic_DNA"/>
</dbReference>
<evidence type="ECO:0000256" key="6">
    <source>
        <dbReference type="PROSITE-ProRule" id="PRU00104"/>
    </source>
</evidence>
<keyword evidence="9" id="KW-1185">Reference proteome</keyword>
<keyword evidence="4" id="KW-0808">Transferase</keyword>
<evidence type="ECO:0000313" key="9">
    <source>
        <dbReference type="Proteomes" id="UP000001542"/>
    </source>
</evidence>